<reference evidence="2" key="2">
    <citation type="submission" date="2020-09" db="EMBL/GenBank/DDBJ databases">
        <authorList>
            <person name="Sun Q."/>
            <person name="Zhou Y."/>
        </authorList>
    </citation>
    <scope>NUCLEOTIDE SEQUENCE</scope>
    <source>
        <strain evidence="2">CGMCC 4.7679</strain>
    </source>
</reference>
<feature type="domain" description="DUF6292" evidence="1">
    <location>
        <begin position="18"/>
        <end position="104"/>
    </location>
</feature>
<dbReference type="RefSeq" id="WP_221215917.1">
    <property type="nucleotide sequence ID" value="NZ_BNAV01000005.1"/>
</dbReference>
<dbReference type="Proteomes" id="UP000658656">
    <property type="component" value="Unassembled WGS sequence"/>
</dbReference>
<dbReference type="EMBL" id="BNAV01000005">
    <property type="protein sequence ID" value="GHF63248.1"/>
    <property type="molecule type" value="Genomic_DNA"/>
</dbReference>
<protein>
    <recommendedName>
        <fullName evidence="1">DUF6292 domain-containing protein</fullName>
    </recommendedName>
</protein>
<dbReference type="Pfam" id="PF19809">
    <property type="entry name" value="DUF6292"/>
    <property type="match status" value="1"/>
</dbReference>
<proteinExistence type="predicted"/>
<name>A0A8H9IUS3_9PSEU</name>
<dbReference type="InterPro" id="IPR046259">
    <property type="entry name" value="DUF6292"/>
</dbReference>
<keyword evidence="3" id="KW-1185">Reference proteome</keyword>
<comment type="caution">
    <text evidence="2">The sequence shown here is derived from an EMBL/GenBank/DDBJ whole genome shotgun (WGS) entry which is preliminary data.</text>
</comment>
<evidence type="ECO:0000313" key="2">
    <source>
        <dbReference type="EMBL" id="GHF63248.1"/>
    </source>
</evidence>
<evidence type="ECO:0000259" key="1">
    <source>
        <dbReference type="Pfam" id="PF19809"/>
    </source>
</evidence>
<gene>
    <name evidence="2" type="ORF">GCM10017566_41080</name>
</gene>
<accession>A0A8H9IUS3</accession>
<sequence length="140" mass="15097">MDRQTDATHSLGQGLAGYLRAIATALDLPEQGTSFEISDTATAYIALRRGARRPGEDLMLVWSESSGWALAVETDPRETPEVLAHLGGDDAVPAPERVARFVRDVLADRWDTRARPVFAVSGNRPALAESLAPYVSPPQA</sequence>
<evidence type="ECO:0000313" key="3">
    <source>
        <dbReference type="Proteomes" id="UP000658656"/>
    </source>
</evidence>
<organism evidence="2 3">
    <name type="scientific">Amycolatopsis bartoniae</name>
    <dbReference type="NCBI Taxonomy" id="941986"/>
    <lineage>
        <taxon>Bacteria</taxon>
        <taxon>Bacillati</taxon>
        <taxon>Actinomycetota</taxon>
        <taxon>Actinomycetes</taxon>
        <taxon>Pseudonocardiales</taxon>
        <taxon>Pseudonocardiaceae</taxon>
        <taxon>Amycolatopsis</taxon>
    </lineage>
</organism>
<reference evidence="2" key="1">
    <citation type="journal article" date="2014" name="Int. J. Syst. Evol. Microbiol.">
        <title>Complete genome sequence of Corynebacterium casei LMG S-19264T (=DSM 44701T), isolated from a smear-ripened cheese.</title>
        <authorList>
            <consortium name="US DOE Joint Genome Institute (JGI-PGF)"/>
            <person name="Walter F."/>
            <person name="Albersmeier A."/>
            <person name="Kalinowski J."/>
            <person name="Ruckert C."/>
        </authorList>
    </citation>
    <scope>NUCLEOTIDE SEQUENCE</scope>
    <source>
        <strain evidence="2">CGMCC 4.7679</strain>
    </source>
</reference>
<dbReference type="AlphaFoldDB" id="A0A8H9IUS3"/>